<keyword evidence="7" id="KW-1185">Reference proteome</keyword>
<dbReference type="KEGG" id="vhy:G7082_04060"/>
<dbReference type="InterPro" id="IPR046348">
    <property type="entry name" value="SIS_dom_sf"/>
</dbReference>
<dbReference type="PANTHER" id="PTHR30514">
    <property type="entry name" value="GLUCOKINASE"/>
    <property type="match status" value="1"/>
</dbReference>
<evidence type="ECO:0000256" key="2">
    <source>
        <dbReference type="ARBA" id="ARBA00023125"/>
    </source>
</evidence>
<evidence type="ECO:0000256" key="1">
    <source>
        <dbReference type="ARBA" id="ARBA00023015"/>
    </source>
</evidence>
<dbReference type="Pfam" id="PF01418">
    <property type="entry name" value="HTH_6"/>
    <property type="match status" value="1"/>
</dbReference>
<evidence type="ECO:0000259" key="5">
    <source>
        <dbReference type="PROSITE" id="PS51464"/>
    </source>
</evidence>
<dbReference type="PROSITE" id="PS51464">
    <property type="entry name" value="SIS"/>
    <property type="match status" value="1"/>
</dbReference>
<keyword evidence="1" id="KW-0805">Transcription regulation</keyword>
<evidence type="ECO:0000313" key="6">
    <source>
        <dbReference type="EMBL" id="QIL49732.1"/>
    </source>
</evidence>
<evidence type="ECO:0000256" key="3">
    <source>
        <dbReference type="ARBA" id="ARBA00023163"/>
    </source>
</evidence>
<dbReference type="AlphaFoldDB" id="A0A6G8AXP8"/>
<dbReference type="Gene3D" id="3.40.50.10490">
    <property type="entry name" value="Glucose-6-phosphate isomerase like protein, domain 1"/>
    <property type="match status" value="1"/>
</dbReference>
<name>A0A6G8AXP8_9ENTE</name>
<feature type="domain" description="HTH rpiR-type" evidence="4">
    <location>
        <begin position="6"/>
        <end position="82"/>
    </location>
</feature>
<dbReference type="Proteomes" id="UP000501747">
    <property type="component" value="Chromosome"/>
</dbReference>
<feature type="domain" description="SIS" evidence="5">
    <location>
        <begin position="126"/>
        <end position="267"/>
    </location>
</feature>
<keyword evidence="2" id="KW-0238">DNA-binding</keyword>
<sequence>MYPMKYNIIYIMKEKLNSLSKAEKQLALWIMENPQEVINMSVTNLAKQANSSPATIVRLCYSLGLSGFTDLKLQLSKNLPQIEENLHTDIVKNETIDNIKKKLKFNLNNSFEETFNLLNDDVISQAIDYIEENTTIFTFGLGASGIVSEDIYQKFTRIGRNVIFSKDHHLMSTSLVSNSLPGTFIAISNSGEKQEVIHLARIAKNQNIPVIVITSSPDSSLAVIADCLLITSSGSEAPIRSSATNSMMVQLFAADILFSTYASKNYEETMNKLNVSKQIIETLK</sequence>
<dbReference type="CDD" id="cd05013">
    <property type="entry name" value="SIS_RpiR"/>
    <property type="match status" value="1"/>
</dbReference>
<keyword evidence="3" id="KW-0804">Transcription</keyword>
<dbReference type="Gene3D" id="1.10.10.10">
    <property type="entry name" value="Winged helix-like DNA-binding domain superfamily/Winged helix DNA-binding domain"/>
    <property type="match status" value="1"/>
</dbReference>
<dbReference type="GO" id="GO:0003700">
    <property type="term" value="F:DNA-binding transcription factor activity"/>
    <property type="evidence" value="ECO:0007669"/>
    <property type="project" value="InterPro"/>
</dbReference>
<dbReference type="InterPro" id="IPR000281">
    <property type="entry name" value="HTH_RpiR"/>
</dbReference>
<dbReference type="Pfam" id="PF01380">
    <property type="entry name" value="SIS"/>
    <property type="match status" value="1"/>
</dbReference>
<protein>
    <submittedName>
        <fullName evidence="6">MurR/RpiR family transcriptional regulator</fullName>
    </submittedName>
</protein>
<dbReference type="EMBL" id="CP049887">
    <property type="protein sequence ID" value="QIL49732.1"/>
    <property type="molecule type" value="Genomic_DNA"/>
</dbReference>
<proteinExistence type="predicted"/>
<dbReference type="SUPFAM" id="SSF53697">
    <property type="entry name" value="SIS domain"/>
    <property type="match status" value="1"/>
</dbReference>
<dbReference type="SUPFAM" id="SSF46689">
    <property type="entry name" value="Homeodomain-like"/>
    <property type="match status" value="1"/>
</dbReference>
<dbReference type="GO" id="GO:0097367">
    <property type="term" value="F:carbohydrate derivative binding"/>
    <property type="evidence" value="ECO:0007669"/>
    <property type="project" value="InterPro"/>
</dbReference>
<dbReference type="PANTHER" id="PTHR30514:SF10">
    <property type="entry name" value="MURR_RPIR FAMILY TRANSCRIPTIONAL REGULATOR"/>
    <property type="match status" value="1"/>
</dbReference>
<evidence type="ECO:0000313" key="7">
    <source>
        <dbReference type="Proteomes" id="UP000501747"/>
    </source>
</evidence>
<dbReference type="InterPro" id="IPR036388">
    <property type="entry name" value="WH-like_DNA-bd_sf"/>
</dbReference>
<gene>
    <name evidence="6" type="ORF">G7082_04060</name>
</gene>
<accession>A0A6G8AXP8</accession>
<evidence type="ECO:0000259" key="4">
    <source>
        <dbReference type="PROSITE" id="PS51071"/>
    </source>
</evidence>
<dbReference type="PROSITE" id="PS51071">
    <property type="entry name" value="HTH_RPIR"/>
    <property type="match status" value="1"/>
</dbReference>
<dbReference type="InterPro" id="IPR047640">
    <property type="entry name" value="RpiR-like"/>
</dbReference>
<dbReference type="InterPro" id="IPR035472">
    <property type="entry name" value="RpiR-like_SIS"/>
</dbReference>
<dbReference type="GO" id="GO:0003677">
    <property type="term" value="F:DNA binding"/>
    <property type="evidence" value="ECO:0007669"/>
    <property type="project" value="UniProtKB-KW"/>
</dbReference>
<organism evidence="6 7">
    <name type="scientific">Vagococcus hydrophili</name>
    <dbReference type="NCBI Taxonomy" id="2714947"/>
    <lineage>
        <taxon>Bacteria</taxon>
        <taxon>Bacillati</taxon>
        <taxon>Bacillota</taxon>
        <taxon>Bacilli</taxon>
        <taxon>Lactobacillales</taxon>
        <taxon>Enterococcaceae</taxon>
        <taxon>Vagococcus</taxon>
    </lineage>
</organism>
<dbReference type="InterPro" id="IPR001347">
    <property type="entry name" value="SIS_dom"/>
</dbReference>
<reference evidence="6 7" key="1">
    <citation type="submission" date="2020-03" db="EMBL/GenBank/DDBJ databases">
        <title>Vagococcus sp. nov., isolated from beetles.</title>
        <authorList>
            <person name="Hyun D.-W."/>
            <person name="Bae J.-W."/>
        </authorList>
    </citation>
    <scope>NUCLEOTIDE SEQUENCE [LARGE SCALE GENOMIC DNA]</scope>
    <source>
        <strain evidence="6 7">HDW17B</strain>
    </source>
</reference>
<dbReference type="GO" id="GO:1901135">
    <property type="term" value="P:carbohydrate derivative metabolic process"/>
    <property type="evidence" value="ECO:0007669"/>
    <property type="project" value="InterPro"/>
</dbReference>
<dbReference type="InterPro" id="IPR009057">
    <property type="entry name" value="Homeodomain-like_sf"/>
</dbReference>